<keyword evidence="12 15" id="KW-0460">Magnesium</keyword>
<comment type="catalytic activity">
    <reaction evidence="13">
        <text>GMP + diphosphate = guanine + 5-phospho-alpha-D-ribose 1-diphosphate</text>
        <dbReference type="Rhea" id="RHEA:25424"/>
        <dbReference type="ChEBI" id="CHEBI:16235"/>
        <dbReference type="ChEBI" id="CHEBI:33019"/>
        <dbReference type="ChEBI" id="CHEBI:58017"/>
        <dbReference type="ChEBI" id="CHEBI:58115"/>
        <dbReference type="EC" id="2.4.2.8"/>
    </reaction>
    <physiologicalReaction direction="right-to-left" evidence="13">
        <dbReference type="Rhea" id="RHEA:25426"/>
    </physiologicalReaction>
</comment>
<evidence type="ECO:0000256" key="11">
    <source>
        <dbReference type="ARBA" id="ARBA00022741"/>
    </source>
</evidence>
<comment type="similarity">
    <text evidence="5 15">Belongs to the purine/pyrimidine phosphoribosyltransferase family.</text>
</comment>
<evidence type="ECO:0000256" key="9">
    <source>
        <dbReference type="ARBA" id="ARBA00022723"/>
    </source>
</evidence>
<comment type="cofactor">
    <cofactor evidence="1 15">
        <name>Mg(2+)</name>
        <dbReference type="ChEBI" id="CHEBI:18420"/>
    </cofactor>
</comment>
<dbReference type="EMBL" id="BSRI01000002">
    <property type="protein sequence ID" value="GLV58419.1"/>
    <property type="molecule type" value="Genomic_DNA"/>
</dbReference>
<accession>A0ABQ6FVZ3</accession>
<evidence type="ECO:0000256" key="2">
    <source>
        <dbReference type="ARBA" id="ARBA00004496"/>
    </source>
</evidence>
<dbReference type="EC" id="2.4.2.8" evidence="15"/>
<keyword evidence="6 15" id="KW-0963">Cytoplasm</keyword>
<evidence type="ECO:0000256" key="12">
    <source>
        <dbReference type="ARBA" id="ARBA00022842"/>
    </source>
</evidence>
<evidence type="ECO:0000259" key="16">
    <source>
        <dbReference type="Pfam" id="PF00156"/>
    </source>
</evidence>
<dbReference type="InterPro" id="IPR029057">
    <property type="entry name" value="PRTase-like"/>
</dbReference>
<dbReference type="InterPro" id="IPR005904">
    <property type="entry name" value="Hxn_phspho_trans"/>
</dbReference>
<dbReference type="GO" id="GO:0016757">
    <property type="term" value="F:glycosyltransferase activity"/>
    <property type="evidence" value="ECO:0007669"/>
    <property type="project" value="UniProtKB-KW"/>
</dbReference>
<dbReference type="PANTHER" id="PTHR43340:SF1">
    <property type="entry name" value="HYPOXANTHINE PHOSPHORIBOSYLTRANSFERASE"/>
    <property type="match status" value="1"/>
</dbReference>
<comment type="catalytic activity">
    <reaction evidence="14">
        <text>IMP + diphosphate = hypoxanthine + 5-phospho-alpha-D-ribose 1-diphosphate</text>
        <dbReference type="Rhea" id="RHEA:17973"/>
        <dbReference type="ChEBI" id="CHEBI:17368"/>
        <dbReference type="ChEBI" id="CHEBI:33019"/>
        <dbReference type="ChEBI" id="CHEBI:58017"/>
        <dbReference type="ChEBI" id="CHEBI:58053"/>
        <dbReference type="EC" id="2.4.2.8"/>
    </reaction>
    <physiologicalReaction direction="right-to-left" evidence="14">
        <dbReference type="Rhea" id="RHEA:17975"/>
    </physiologicalReaction>
</comment>
<keyword evidence="7 15" id="KW-0328">Glycosyltransferase</keyword>
<dbReference type="Proteomes" id="UP001344906">
    <property type="component" value="Unassembled WGS sequence"/>
</dbReference>
<evidence type="ECO:0000256" key="15">
    <source>
        <dbReference type="RuleBase" id="RU364099"/>
    </source>
</evidence>
<evidence type="ECO:0000256" key="8">
    <source>
        <dbReference type="ARBA" id="ARBA00022679"/>
    </source>
</evidence>
<keyword evidence="10 15" id="KW-0660">Purine salvage</keyword>
<evidence type="ECO:0000256" key="10">
    <source>
        <dbReference type="ARBA" id="ARBA00022726"/>
    </source>
</evidence>
<proteinExistence type="inferred from homology"/>
<comment type="caution">
    <text evidence="17">The sequence shown here is derived from an EMBL/GenBank/DDBJ whole genome shotgun (WGS) entry which is preliminary data.</text>
</comment>
<evidence type="ECO:0000313" key="18">
    <source>
        <dbReference type="Proteomes" id="UP001344906"/>
    </source>
</evidence>
<evidence type="ECO:0000256" key="7">
    <source>
        <dbReference type="ARBA" id="ARBA00022676"/>
    </source>
</evidence>
<dbReference type="Gene3D" id="3.40.50.2020">
    <property type="match status" value="1"/>
</dbReference>
<protein>
    <recommendedName>
        <fullName evidence="15">Hypoxanthine phosphoribosyltransferase</fullName>
        <ecNumber evidence="15">2.4.2.8</ecNumber>
    </recommendedName>
</protein>
<dbReference type="InterPro" id="IPR050408">
    <property type="entry name" value="HGPRT"/>
</dbReference>
<sequence>MHQDIEEILLSEAQIQEKTTTLGQQIAHDYTGKNLLLLGTLKGAVPFIADLARAIDLPLEIDYMAVASYGNATQSSGIVRIIKDLEGPIDQKHVLIIEDIIDSGLTLHYLVDLLRRRNPLSLKICSLLNKERPRLRDVPIDYHGFTIPDKFVVGYGLDYAQLYRNLPYIGILKPSVYSETNEPAKQHKSMAEEVK</sequence>
<evidence type="ECO:0000256" key="5">
    <source>
        <dbReference type="ARBA" id="ARBA00008391"/>
    </source>
</evidence>
<dbReference type="PANTHER" id="PTHR43340">
    <property type="entry name" value="HYPOXANTHINE-GUANINE PHOSPHORIBOSYLTRANSFERASE"/>
    <property type="match status" value="1"/>
</dbReference>
<dbReference type="InterPro" id="IPR000836">
    <property type="entry name" value="PRTase_dom"/>
</dbReference>
<dbReference type="NCBIfam" id="TIGR01203">
    <property type="entry name" value="HGPRTase"/>
    <property type="match status" value="1"/>
</dbReference>
<evidence type="ECO:0000256" key="13">
    <source>
        <dbReference type="ARBA" id="ARBA00048811"/>
    </source>
</evidence>
<evidence type="ECO:0000256" key="6">
    <source>
        <dbReference type="ARBA" id="ARBA00022490"/>
    </source>
</evidence>
<evidence type="ECO:0000256" key="3">
    <source>
        <dbReference type="ARBA" id="ARBA00004669"/>
    </source>
</evidence>
<dbReference type="RefSeq" id="WP_338254622.1">
    <property type="nucleotide sequence ID" value="NZ_BSRI01000002.1"/>
</dbReference>
<comment type="subcellular location">
    <subcellularLocation>
        <location evidence="2 15">Cytoplasm</location>
    </subcellularLocation>
</comment>
<evidence type="ECO:0000256" key="4">
    <source>
        <dbReference type="ARBA" id="ARBA00004676"/>
    </source>
</evidence>
<comment type="pathway">
    <text evidence="4">Purine metabolism; GMP biosynthesis via salvage pathway; GMP from guanine: step 1/1.</text>
</comment>
<keyword evidence="18" id="KW-1185">Reference proteome</keyword>
<feature type="domain" description="Phosphoribosyltransferase" evidence="16">
    <location>
        <begin position="14"/>
        <end position="159"/>
    </location>
</feature>
<keyword evidence="8 15" id="KW-0808">Transferase</keyword>
<gene>
    <name evidence="17" type="ORF">KDH_52520</name>
</gene>
<dbReference type="Pfam" id="PF00156">
    <property type="entry name" value="Pribosyltran"/>
    <property type="match status" value="1"/>
</dbReference>
<evidence type="ECO:0000256" key="1">
    <source>
        <dbReference type="ARBA" id="ARBA00001946"/>
    </source>
</evidence>
<keyword evidence="11 15" id="KW-0547">Nucleotide-binding</keyword>
<organism evidence="17 18">
    <name type="scientific">Dictyobacter halimunensis</name>
    <dbReference type="NCBI Taxonomy" id="3026934"/>
    <lineage>
        <taxon>Bacteria</taxon>
        <taxon>Bacillati</taxon>
        <taxon>Chloroflexota</taxon>
        <taxon>Ktedonobacteria</taxon>
        <taxon>Ktedonobacterales</taxon>
        <taxon>Dictyobacteraceae</taxon>
        <taxon>Dictyobacter</taxon>
    </lineage>
</organism>
<dbReference type="CDD" id="cd06223">
    <property type="entry name" value="PRTases_typeI"/>
    <property type="match status" value="1"/>
</dbReference>
<evidence type="ECO:0000313" key="17">
    <source>
        <dbReference type="EMBL" id="GLV58419.1"/>
    </source>
</evidence>
<keyword evidence="9 15" id="KW-0479">Metal-binding</keyword>
<comment type="pathway">
    <text evidence="3 15">Purine metabolism; IMP biosynthesis via salvage pathway; IMP from hypoxanthine: step 1/1.</text>
</comment>
<name>A0ABQ6FVZ3_9CHLR</name>
<evidence type="ECO:0000256" key="14">
    <source>
        <dbReference type="ARBA" id="ARBA00049402"/>
    </source>
</evidence>
<reference evidence="17 18" key="1">
    <citation type="submission" date="2023-02" db="EMBL/GenBank/DDBJ databases">
        <title>Dictyobacter halimunensis sp. nov., a new member of the class Ktedonobacteria from forest soil in a geothermal area.</title>
        <authorList>
            <person name="Rachmania M.K."/>
            <person name="Ningsih F."/>
            <person name="Sakai Y."/>
            <person name="Yabe S."/>
            <person name="Yokota A."/>
            <person name="Sjamsuridzal W."/>
        </authorList>
    </citation>
    <scope>NUCLEOTIDE SEQUENCE [LARGE SCALE GENOMIC DNA]</scope>
    <source>
        <strain evidence="17 18">S3.2.2.5</strain>
    </source>
</reference>
<dbReference type="SUPFAM" id="SSF53271">
    <property type="entry name" value="PRTase-like"/>
    <property type="match status" value="1"/>
</dbReference>